<sequence length="97" mass="11272">MSSKPRQSLKSIENIEQHKAKVSEKKLRSRGRPRVREKKHSSESITYTKADIDAAFILVEFSMQNIEYPGFKNMKNMELNVTLFLANLLVQKNHPQL</sequence>
<feature type="region of interest" description="Disordered" evidence="1">
    <location>
        <begin position="1"/>
        <end position="43"/>
    </location>
</feature>
<dbReference type="AlphaFoldDB" id="A0A3M7P3K1"/>
<reference evidence="2 3" key="1">
    <citation type="journal article" date="2018" name="Sci. Rep.">
        <title>Genomic signatures of local adaptation to the degree of environmental predictability in rotifers.</title>
        <authorList>
            <person name="Franch-Gras L."/>
            <person name="Hahn C."/>
            <person name="Garcia-Roger E.M."/>
            <person name="Carmona M.J."/>
            <person name="Serra M."/>
            <person name="Gomez A."/>
        </authorList>
    </citation>
    <scope>NUCLEOTIDE SEQUENCE [LARGE SCALE GENOMIC DNA]</scope>
    <source>
        <strain evidence="2">HYR1</strain>
    </source>
</reference>
<keyword evidence="3" id="KW-1185">Reference proteome</keyword>
<feature type="compositionally biased region" description="Polar residues" evidence="1">
    <location>
        <begin position="1"/>
        <end position="11"/>
    </location>
</feature>
<dbReference type="Proteomes" id="UP000276133">
    <property type="component" value="Unassembled WGS sequence"/>
</dbReference>
<protein>
    <submittedName>
        <fullName evidence="2">Uncharacterized protein</fullName>
    </submittedName>
</protein>
<dbReference type="EMBL" id="REGN01013652">
    <property type="protein sequence ID" value="RMZ93642.1"/>
    <property type="molecule type" value="Genomic_DNA"/>
</dbReference>
<feature type="compositionally biased region" description="Basic and acidic residues" evidence="1">
    <location>
        <begin position="13"/>
        <end position="26"/>
    </location>
</feature>
<feature type="compositionally biased region" description="Basic residues" evidence="1">
    <location>
        <begin position="27"/>
        <end position="39"/>
    </location>
</feature>
<evidence type="ECO:0000256" key="1">
    <source>
        <dbReference type="SAM" id="MobiDB-lite"/>
    </source>
</evidence>
<organism evidence="2 3">
    <name type="scientific">Brachionus plicatilis</name>
    <name type="common">Marine rotifer</name>
    <name type="synonym">Brachionus muelleri</name>
    <dbReference type="NCBI Taxonomy" id="10195"/>
    <lineage>
        <taxon>Eukaryota</taxon>
        <taxon>Metazoa</taxon>
        <taxon>Spiralia</taxon>
        <taxon>Gnathifera</taxon>
        <taxon>Rotifera</taxon>
        <taxon>Eurotatoria</taxon>
        <taxon>Monogononta</taxon>
        <taxon>Pseudotrocha</taxon>
        <taxon>Ploima</taxon>
        <taxon>Brachionidae</taxon>
        <taxon>Brachionus</taxon>
    </lineage>
</organism>
<gene>
    <name evidence="2" type="ORF">BpHYR1_045173</name>
</gene>
<comment type="caution">
    <text evidence="2">The sequence shown here is derived from an EMBL/GenBank/DDBJ whole genome shotgun (WGS) entry which is preliminary data.</text>
</comment>
<proteinExistence type="predicted"/>
<evidence type="ECO:0000313" key="3">
    <source>
        <dbReference type="Proteomes" id="UP000276133"/>
    </source>
</evidence>
<accession>A0A3M7P3K1</accession>
<name>A0A3M7P3K1_BRAPC</name>
<evidence type="ECO:0000313" key="2">
    <source>
        <dbReference type="EMBL" id="RMZ93642.1"/>
    </source>
</evidence>